<evidence type="ECO:0000313" key="1">
    <source>
        <dbReference type="EMBL" id="KAJ1081278.1"/>
    </source>
</evidence>
<dbReference type="AlphaFoldDB" id="A0AAV7KR11"/>
<protein>
    <submittedName>
        <fullName evidence="1">Uncharacterized protein</fullName>
    </submittedName>
</protein>
<gene>
    <name evidence="1" type="ORF">NDU88_001460</name>
</gene>
<evidence type="ECO:0000313" key="2">
    <source>
        <dbReference type="Proteomes" id="UP001066276"/>
    </source>
</evidence>
<dbReference type="Proteomes" id="UP001066276">
    <property type="component" value="Chromosome 12"/>
</dbReference>
<sequence>MQVWGALVMVSSVAGDIKNVTGEHQMGVHKTLHTAGAPALPSALCEWQKIKRLRRLAEKHRNRFIESRKNKSGLNLEKKQQVELRGLFR</sequence>
<dbReference type="EMBL" id="JANPWB010000016">
    <property type="protein sequence ID" value="KAJ1081278.1"/>
    <property type="molecule type" value="Genomic_DNA"/>
</dbReference>
<accession>A0AAV7KR11</accession>
<proteinExistence type="predicted"/>
<organism evidence="1 2">
    <name type="scientific">Pleurodeles waltl</name>
    <name type="common">Iberian ribbed newt</name>
    <dbReference type="NCBI Taxonomy" id="8319"/>
    <lineage>
        <taxon>Eukaryota</taxon>
        <taxon>Metazoa</taxon>
        <taxon>Chordata</taxon>
        <taxon>Craniata</taxon>
        <taxon>Vertebrata</taxon>
        <taxon>Euteleostomi</taxon>
        <taxon>Amphibia</taxon>
        <taxon>Batrachia</taxon>
        <taxon>Caudata</taxon>
        <taxon>Salamandroidea</taxon>
        <taxon>Salamandridae</taxon>
        <taxon>Pleurodelinae</taxon>
        <taxon>Pleurodeles</taxon>
    </lineage>
</organism>
<keyword evidence="2" id="KW-1185">Reference proteome</keyword>
<comment type="caution">
    <text evidence="1">The sequence shown here is derived from an EMBL/GenBank/DDBJ whole genome shotgun (WGS) entry which is preliminary data.</text>
</comment>
<reference evidence="1" key="1">
    <citation type="journal article" date="2022" name="bioRxiv">
        <title>Sequencing and chromosome-scale assembly of the giantPleurodeles waltlgenome.</title>
        <authorList>
            <person name="Brown T."/>
            <person name="Elewa A."/>
            <person name="Iarovenko S."/>
            <person name="Subramanian E."/>
            <person name="Araus A.J."/>
            <person name="Petzold A."/>
            <person name="Susuki M."/>
            <person name="Suzuki K.-i.T."/>
            <person name="Hayashi T."/>
            <person name="Toyoda A."/>
            <person name="Oliveira C."/>
            <person name="Osipova E."/>
            <person name="Leigh N.D."/>
            <person name="Simon A."/>
            <person name="Yun M.H."/>
        </authorList>
    </citation>
    <scope>NUCLEOTIDE SEQUENCE</scope>
    <source>
        <strain evidence="1">20211129_DDA</strain>
        <tissue evidence="1">Liver</tissue>
    </source>
</reference>
<name>A0AAV7KR11_PLEWA</name>